<gene>
    <name evidence="1" type="ORF">WISP_96368</name>
</gene>
<dbReference type="PANTHER" id="PTHR12444:SF1">
    <property type="entry name" value="PROTEIN EFR3 HOMOLOG A"/>
    <property type="match status" value="1"/>
</dbReference>
<dbReference type="InterPro" id="IPR051851">
    <property type="entry name" value="EFR3_Homologs"/>
</dbReference>
<organism evidence="1 2">
    <name type="scientific">Willisornis vidua</name>
    <name type="common">Xingu scale-backed antbird</name>
    <dbReference type="NCBI Taxonomy" id="1566151"/>
    <lineage>
        <taxon>Eukaryota</taxon>
        <taxon>Metazoa</taxon>
        <taxon>Chordata</taxon>
        <taxon>Craniata</taxon>
        <taxon>Vertebrata</taxon>
        <taxon>Euteleostomi</taxon>
        <taxon>Archelosauria</taxon>
        <taxon>Archosauria</taxon>
        <taxon>Dinosauria</taxon>
        <taxon>Saurischia</taxon>
        <taxon>Theropoda</taxon>
        <taxon>Coelurosauria</taxon>
        <taxon>Aves</taxon>
        <taxon>Neognathae</taxon>
        <taxon>Neoaves</taxon>
        <taxon>Telluraves</taxon>
        <taxon>Australaves</taxon>
        <taxon>Passeriformes</taxon>
        <taxon>Thamnophilidae</taxon>
        <taxon>Willisornis</taxon>
    </lineage>
</organism>
<dbReference type="PANTHER" id="PTHR12444">
    <property type="entry name" value="PROTEIN EFR3 HOMOLOG CMP44E"/>
    <property type="match status" value="1"/>
</dbReference>
<evidence type="ECO:0000313" key="2">
    <source>
        <dbReference type="Proteomes" id="UP001145742"/>
    </source>
</evidence>
<protein>
    <recommendedName>
        <fullName evidence="3">GCKR protein</fullName>
    </recommendedName>
</protein>
<dbReference type="EMBL" id="WHWB01034243">
    <property type="protein sequence ID" value="KAJ7412436.1"/>
    <property type="molecule type" value="Genomic_DNA"/>
</dbReference>
<comment type="caution">
    <text evidence="1">The sequence shown here is derived from an EMBL/GenBank/DDBJ whole genome shotgun (WGS) entry which is preliminary data.</text>
</comment>
<accession>A0ABQ9D580</accession>
<proteinExistence type="predicted"/>
<evidence type="ECO:0000313" key="1">
    <source>
        <dbReference type="EMBL" id="KAJ7412436.1"/>
    </source>
</evidence>
<evidence type="ECO:0008006" key="3">
    <source>
        <dbReference type="Google" id="ProtNLM"/>
    </source>
</evidence>
<dbReference type="Proteomes" id="UP001145742">
    <property type="component" value="Unassembled WGS sequence"/>
</dbReference>
<reference evidence="1" key="1">
    <citation type="submission" date="2019-10" db="EMBL/GenBank/DDBJ databases">
        <authorList>
            <person name="Soares A.E.R."/>
            <person name="Aleixo A."/>
            <person name="Schneider P."/>
            <person name="Miyaki C.Y."/>
            <person name="Schneider M.P."/>
            <person name="Mello C."/>
            <person name="Vasconcelos A.T.R."/>
        </authorList>
    </citation>
    <scope>NUCLEOTIDE SEQUENCE</scope>
    <source>
        <tissue evidence="1">Muscle</tissue>
    </source>
</reference>
<name>A0ABQ9D580_9PASS</name>
<keyword evidence="2" id="KW-1185">Reference proteome</keyword>
<sequence length="143" mass="16090">MAGSPFNCLADSMQCYRFGEGWLESWQKKTWGRWSTAAEHEPVCAVVAKKANDILACIRKSVTSRTRALIVLGTGVCCCCAALRPRYKRLVDNIFPEDPKDGLVKADMEKLTFYAVSAPEKLDRIGAYLAERLTRDVVRHRYG</sequence>